<sequence>MHKSIHCHLNRFIPGTSVNTWNFQLYLLESLDRWNQDWGAVSVIGEVIGVDYLLRQTGQPLQNVDPDSEETEEILEDLVEEEEEDEGLEEDHTLTTQSQVFLMT</sequence>
<dbReference type="PANTHER" id="PTHR47773:SF1">
    <property type="entry name" value="C2H2-TYPE DOMAIN-CONTAINING PROTEIN"/>
    <property type="match status" value="1"/>
</dbReference>
<proteinExistence type="predicted"/>
<feature type="region of interest" description="Disordered" evidence="1">
    <location>
        <begin position="82"/>
        <end position="104"/>
    </location>
</feature>
<dbReference type="Proteomes" id="UP001221898">
    <property type="component" value="Unassembled WGS sequence"/>
</dbReference>
<evidence type="ECO:0000313" key="3">
    <source>
        <dbReference type="Proteomes" id="UP001221898"/>
    </source>
</evidence>
<accession>A0AAD7S914</accession>
<comment type="caution">
    <text evidence="2">The sequence shown here is derived from an EMBL/GenBank/DDBJ whole genome shotgun (WGS) entry which is preliminary data.</text>
</comment>
<keyword evidence="3" id="KW-1185">Reference proteome</keyword>
<evidence type="ECO:0000313" key="2">
    <source>
        <dbReference type="EMBL" id="KAJ8398180.1"/>
    </source>
</evidence>
<dbReference type="PANTHER" id="PTHR47773">
    <property type="entry name" value="SI:DKEY-9I5.2-RELATED"/>
    <property type="match status" value="1"/>
</dbReference>
<dbReference type="AlphaFoldDB" id="A0AAD7S914"/>
<gene>
    <name evidence="2" type="ORF">AAFF_G00430240</name>
</gene>
<protein>
    <submittedName>
        <fullName evidence="2">Uncharacterized protein</fullName>
    </submittedName>
</protein>
<name>A0AAD7S914_9TELE</name>
<evidence type="ECO:0000256" key="1">
    <source>
        <dbReference type="SAM" id="MobiDB-lite"/>
    </source>
</evidence>
<organism evidence="2 3">
    <name type="scientific">Aldrovandia affinis</name>
    <dbReference type="NCBI Taxonomy" id="143900"/>
    <lineage>
        <taxon>Eukaryota</taxon>
        <taxon>Metazoa</taxon>
        <taxon>Chordata</taxon>
        <taxon>Craniata</taxon>
        <taxon>Vertebrata</taxon>
        <taxon>Euteleostomi</taxon>
        <taxon>Actinopterygii</taxon>
        <taxon>Neopterygii</taxon>
        <taxon>Teleostei</taxon>
        <taxon>Notacanthiformes</taxon>
        <taxon>Halosauridae</taxon>
        <taxon>Aldrovandia</taxon>
    </lineage>
</organism>
<reference evidence="2" key="1">
    <citation type="journal article" date="2023" name="Science">
        <title>Genome structures resolve the early diversification of teleost fishes.</title>
        <authorList>
            <person name="Parey E."/>
            <person name="Louis A."/>
            <person name="Montfort J."/>
            <person name="Bouchez O."/>
            <person name="Roques C."/>
            <person name="Iampietro C."/>
            <person name="Lluch J."/>
            <person name="Castinel A."/>
            <person name="Donnadieu C."/>
            <person name="Desvignes T."/>
            <person name="Floi Bucao C."/>
            <person name="Jouanno E."/>
            <person name="Wen M."/>
            <person name="Mejri S."/>
            <person name="Dirks R."/>
            <person name="Jansen H."/>
            <person name="Henkel C."/>
            <person name="Chen W.J."/>
            <person name="Zahm M."/>
            <person name="Cabau C."/>
            <person name="Klopp C."/>
            <person name="Thompson A.W."/>
            <person name="Robinson-Rechavi M."/>
            <person name="Braasch I."/>
            <person name="Lecointre G."/>
            <person name="Bobe J."/>
            <person name="Postlethwait J.H."/>
            <person name="Berthelot C."/>
            <person name="Roest Crollius H."/>
            <person name="Guiguen Y."/>
        </authorList>
    </citation>
    <scope>NUCLEOTIDE SEQUENCE</scope>
    <source>
        <strain evidence="2">NC1722</strain>
    </source>
</reference>
<dbReference type="EMBL" id="JAINUG010000092">
    <property type="protein sequence ID" value="KAJ8398180.1"/>
    <property type="molecule type" value="Genomic_DNA"/>
</dbReference>